<gene>
    <name evidence="5" type="ORF">ACFSRZ_00810</name>
</gene>
<keyword evidence="3" id="KW-0732">Signal</keyword>
<sequence length="442" mass="50259">MKELERLSKQALKRELDKGFKPLNEQTICCMPESIENEKAQYISRSSINLIDYIPSKDDPITFICVNLHVFQDSTGQKNYNESHIKGFREIFDWINASYQNIYEPNYIGVCNSKPVLEQKIDTRIRFVLNRIEFYQDDALCNLGAWDYTPLVNAMLQRDASMNSQLNIFLTDPDNPQPALGYTRFPSSNLSFKQYIHSFRNRLNPIPPYFLSQHWAHELGHVLGLTHTYNGGGASPICDENDPFYIYDIHGCSPTKQCPIPKPSLNNNNLMGGQESWTITTLQAAVMHYSLQNLSVGQYANKGCCFKCVAFSGQGDNHVSFGTDKLLNYPNTISNEGWSWNGSEFITPVDGIYNFSISFVKDTFYHGGTQDDVHIILFKNELSIGHAWSGEGSGRRSTGSFQVNIKLKRGDKVFTQIHSDSKKKRHVAYYVFNGHLICSNCI</sequence>
<dbReference type="SUPFAM" id="SSF55486">
    <property type="entry name" value="Metalloproteases ('zincins'), catalytic domain"/>
    <property type="match status" value="1"/>
</dbReference>
<evidence type="ECO:0000313" key="6">
    <source>
        <dbReference type="Proteomes" id="UP001597508"/>
    </source>
</evidence>
<protein>
    <recommendedName>
        <fullName evidence="4">C1q domain-containing protein</fullName>
    </recommendedName>
</protein>
<dbReference type="RefSeq" id="WP_379664612.1">
    <property type="nucleotide sequence ID" value="NZ_JBHULH010000001.1"/>
</dbReference>
<dbReference type="Gene3D" id="3.40.390.10">
    <property type="entry name" value="Collagenase (Catalytic Domain)"/>
    <property type="match status" value="1"/>
</dbReference>
<proteinExistence type="predicted"/>
<dbReference type="InterPro" id="IPR001073">
    <property type="entry name" value="C1q_dom"/>
</dbReference>
<evidence type="ECO:0000256" key="3">
    <source>
        <dbReference type="ARBA" id="ARBA00022729"/>
    </source>
</evidence>
<evidence type="ECO:0000256" key="2">
    <source>
        <dbReference type="ARBA" id="ARBA00022525"/>
    </source>
</evidence>
<dbReference type="InterPro" id="IPR024079">
    <property type="entry name" value="MetalloPept_cat_dom_sf"/>
</dbReference>
<evidence type="ECO:0000313" key="5">
    <source>
        <dbReference type="EMBL" id="MFD2565887.1"/>
    </source>
</evidence>
<comment type="subcellular location">
    <subcellularLocation>
        <location evidence="1">Secreted</location>
    </subcellularLocation>
</comment>
<evidence type="ECO:0000259" key="4">
    <source>
        <dbReference type="Pfam" id="PF00386"/>
    </source>
</evidence>
<feature type="domain" description="C1q" evidence="4">
    <location>
        <begin position="310"/>
        <end position="437"/>
    </location>
</feature>
<reference evidence="6" key="1">
    <citation type="journal article" date="2019" name="Int. J. Syst. Evol. Microbiol.">
        <title>The Global Catalogue of Microorganisms (GCM) 10K type strain sequencing project: providing services to taxonomists for standard genome sequencing and annotation.</title>
        <authorList>
            <consortium name="The Broad Institute Genomics Platform"/>
            <consortium name="The Broad Institute Genome Sequencing Center for Infectious Disease"/>
            <person name="Wu L."/>
            <person name="Ma J."/>
        </authorList>
    </citation>
    <scope>NUCLEOTIDE SEQUENCE [LARGE SCALE GENOMIC DNA]</scope>
    <source>
        <strain evidence="6">KCTC 52127</strain>
    </source>
</reference>
<comment type="caution">
    <text evidence="5">The sequence shown here is derived from an EMBL/GenBank/DDBJ whole genome shotgun (WGS) entry which is preliminary data.</text>
</comment>
<dbReference type="Pfam" id="PF00386">
    <property type="entry name" value="C1q"/>
    <property type="match status" value="1"/>
</dbReference>
<name>A0ABW5LM14_9FLAO</name>
<dbReference type="EMBL" id="JBHULH010000001">
    <property type="protein sequence ID" value="MFD2565887.1"/>
    <property type="molecule type" value="Genomic_DNA"/>
</dbReference>
<keyword evidence="6" id="KW-1185">Reference proteome</keyword>
<dbReference type="Gene3D" id="2.60.120.40">
    <property type="match status" value="1"/>
</dbReference>
<dbReference type="InterPro" id="IPR050822">
    <property type="entry name" value="Cerebellin_Synaptic_Org"/>
</dbReference>
<organism evidence="5 6">
    <name type="scientific">Pseudotenacibaculum haliotis</name>
    <dbReference type="NCBI Taxonomy" id="1862138"/>
    <lineage>
        <taxon>Bacteria</taxon>
        <taxon>Pseudomonadati</taxon>
        <taxon>Bacteroidota</taxon>
        <taxon>Flavobacteriia</taxon>
        <taxon>Flavobacteriales</taxon>
        <taxon>Flavobacteriaceae</taxon>
        <taxon>Pseudotenacibaculum</taxon>
    </lineage>
</organism>
<accession>A0ABW5LM14</accession>
<keyword evidence="2" id="KW-0964">Secreted</keyword>
<dbReference type="InterPro" id="IPR008983">
    <property type="entry name" value="Tumour_necrosis_fac-like_dom"/>
</dbReference>
<dbReference type="SUPFAM" id="SSF49842">
    <property type="entry name" value="TNF-like"/>
    <property type="match status" value="1"/>
</dbReference>
<dbReference type="PANTHER" id="PTHR22923:SF116">
    <property type="entry name" value="C1Q DOMAIN-CONTAINING PROTEIN"/>
    <property type="match status" value="1"/>
</dbReference>
<evidence type="ECO:0000256" key="1">
    <source>
        <dbReference type="ARBA" id="ARBA00004613"/>
    </source>
</evidence>
<dbReference type="Proteomes" id="UP001597508">
    <property type="component" value="Unassembled WGS sequence"/>
</dbReference>
<dbReference type="PANTHER" id="PTHR22923">
    <property type="entry name" value="CEREBELLIN-RELATED"/>
    <property type="match status" value="1"/>
</dbReference>